<proteinExistence type="predicted"/>
<keyword evidence="2" id="KW-1185">Reference proteome</keyword>
<dbReference type="Proteomes" id="UP000071641">
    <property type="component" value="Unassembled WGS sequence"/>
</dbReference>
<name>A0A128EVK8_9GAMM</name>
<accession>A0A128EVK8</accession>
<protein>
    <submittedName>
        <fullName evidence="1">Uncharacterized protein</fullName>
    </submittedName>
</protein>
<organism evidence="1 2">
    <name type="scientific">Grimontia celer</name>
    <dbReference type="NCBI Taxonomy" id="1796497"/>
    <lineage>
        <taxon>Bacteria</taxon>
        <taxon>Pseudomonadati</taxon>
        <taxon>Pseudomonadota</taxon>
        <taxon>Gammaproteobacteria</taxon>
        <taxon>Vibrionales</taxon>
        <taxon>Vibrionaceae</taxon>
        <taxon>Grimontia</taxon>
    </lineage>
</organism>
<gene>
    <name evidence="1" type="ORF">GCE9029_00955</name>
</gene>
<evidence type="ECO:0000313" key="2">
    <source>
        <dbReference type="Proteomes" id="UP000071641"/>
    </source>
</evidence>
<evidence type="ECO:0000313" key="1">
    <source>
        <dbReference type="EMBL" id="CZF78622.1"/>
    </source>
</evidence>
<reference evidence="2" key="1">
    <citation type="submission" date="2016-02" db="EMBL/GenBank/DDBJ databases">
        <authorList>
            <person name="Rodrigo-Torres Lidia"/>
            <person name="Arahal R.David."/>
        </authorList>
    </citation>
    <scope>NUCLEOTIDE SEQUENCE [LARGE SCALE GENOMIC DNA]</scope>
    <source>
        <strain evidence="2">CECT 9029</strain>
    </source>
</reference>
<dbReference type="EMBL" id="FIZX01000001">
    <property type="protein sequence ID" value="CZF78622.1"/>
    <property type="molecule type" value="Genomic_DNA"/>
</dbReference>
<sequence>MAVVVSVMVDSHLRKNPDATYELRGRYISSPDGKTYLVIEDDNGGMCGPLIVNGKEWPHGPYQKAEVIPGDVTIECGSWIAVNVQKGTTYYFDYWGP</sequence>
<dbReference type="AlphaFoldDB" id="A0A128EVK8"/>